<gene>
    <name evidence="2" type="ORF">F0Q45_11040</name>
</gene>
<organism evidence="2 3">
    <name type="scientific">Mycobacterium simiae</name>
    <name type="common">Mycobacterium habana</name>
    <dbReference type="NCBI Taxonomy" id="1784"/>
    <lineage>
        <taxon>Bacteria</taxon>
        <taxon>Bacillati</taxon>
        <taxon>Actinomycetota</taxon>
        <taxon>Actinomycetes</taxon>
        <taxon>Mycobacteriales</taxon>
        <taxon>Mycobacteriaceae</taxon>
        <taxon>Mycobacterium</taxon>
        <taxon>Mycobacterium simiae complex</taxon>
    </lineage>
</organism>
<feature type="compositionally biased region" description="Acidic residues" evidence="1">
    <location>
        <begin position="89"/>
        <end position="107"/>
    </location>
</feature>
<dbReference type="RefSeq" id="WP_188112877.1">
    <property type="nucleotide sequence ID" value="NZ_VTZN01000054.1"/>
</dbReference>
<feature type="non-terminal residue" evidence="2">
    <location>
        <position position="129"/>
    </location>
</feature>
<comment type="caution">
    <text evidence="2">The sequence shown here is derived from an EMBL/GenBank/DDBJ whole genome shotgun (WGS) entry which is preliminary data.</text>
</comment>
<evidence type="ECO:0000256" key="1">
    <source>
        <dbReference type="SAM" id="MobiDB-lite"/>
    </source>
</evidence>
<evidence type="ECO:0000313" key="2">
    <source>
        <dbReference type="EMBL" id="KAA1250168.1"/>
    </source>
</evidence>
<keyword evidence="3" id="KW-1185">Reference proteome</keyword>
<accession>A0A5B1BN79</accession>
<evidence type="ECO:0000313" key="3">
    <source>
        <dbReference type="Proteomes" id="UP000324701"/>
    </source>
</evidence>
<reference evidence="2 3" key="1">
    <citation type="submission" date="2019-09" db="EMBL/GenBank/DDBJ databases">
        <title>Report of infection by Mycobacterium simiae a patient suffering from pulmonary tuberculosis.</title>
        <authorList>
            <person name="Mohanty P.S."/>
            <person name="Bansal A.K."/>
            <person name="Singh H."/>
            <person name="Sharma S."/>
            <person name="Patil S.A."/>
            <person name="Upadhaya P."/>
            <person name="Singh P.K."/>
            <person name="Kumar D."/>
            <person name="Kumar S."/>
            <person name="Singh R.K."/>
            <person name="Chaudhary B."/>
        </authorList>
    </citation>
    <scope>NUCLEOTIDE SEQUENCE [LARGE SCALE GENOMIC DNA]</scope>
    <source>
        <strain evidence="2 3">JAL-560-SIM</strain>
    </source>
</reference>
<protein>
    <submittedName>
        <fullName evidence="2">Uncharacterized protein</fullName>
    </submittedName>
</protein>
<feature type="region of interest" description="Disordered" evidence="1">
    <location>
        <begin position="24"/>
        <end position="129"/>
    </location>
</feature>
<dbReference type="AlphaFoldDB" id="A0A5B1BN79"/>
<name>A0A5B1BN79_MYCSI</name>
<feature type="compositionally biased region" description="Basic and acidic residues" evidence="1">
    <location>
        <begin position="117"/>
        <end position="129"/>
    </location>
</feature>
<proteinExistence type="predicted"/>
<sequence>MTGQTGEPELHLVWAATEAWLEDIDHGGRGDDFGDAVAADQDAPEPGESDHAAMDVSARPGTADGGDGPCYHLSGDDHPTAQTHSAPVDLDDPVPDLGPDPDPDPAGDPDAPTPDAGPDHDHPPPDGPI</sequence>
<dbReference type="Proteomes" id="UP000324701">
    <property type="component" value="Unassembled WGS sequence"/>
</dbReference>
<dbReference type="EMBL" id="VTZN01000054">
    <property type="protein sequence ID" value="KAA1250168.1"/>
    <property type="molecule type" value="Genomic_DNA"/>
</dbReference>